<gene>
    <name evidence="1" type="ORF">URODEC1_LOCUS38902</name>
</gene>
<evidence type="ECO:0000313" key="2">
    <source>
        <dbReference type="Proteomes" id="UP001497457"/>
    </source>
</evidence>
<evidence type="ECO:0000313" key="1">
    <source>
        <dbReference type="EMBL" id="CAL4951369.1"/>
    </source>
</evidence>
<organism evidence="1 2">
    <name type="scientific">Urochloa decumbens</name>
    <dbReference type="NCBI Taxonomy" id="240449"/>
    <lineage>
        <taxon>Eukaryota</taxon>
        <taxon>Viridiplantae</taxon>
        <taxon>Streptophyta</taxon>
        <taxon>Embryophyta</taxon>
        <taxon>Tracheophyta</taxon>
        <taxon>Spermatophyta</taxon>
        <taxon>Magnoliopsida</taxon>
        <taxon>Liliopsida</taxon>
        <taxon>Poales</taxon>
        <taxon>Poaceae</taxon>
        <taxon>PACMAD clade</taxon>
        <taxon>Panicoideae</taxon>
        <taxon>Panicodae</taxon>
        <taxon>Paniceae</taxon>
        <taxon>Melinidinae</taxon>
        <taxon>Urochloa</taxon>
    </lineage>
</organism>
<reference evidence="2" key="1">
    <citation type="submission" date="2024-06" db="EMBL/GenBank/DDBJ databases">
        <authorList>
            <person name="Ryan C."/>
        </authorList>
    </citation>
    <scope>NUCLEOTIDE SEQUENCE [LARGE SCALE GENOMIC DNA]</scope>
</reference>
<sequence>MCLWFACFGLHKDDDVNYTVPTRSLALPPPPPATKPQLHDRPMPAAQRNGGYYHHANAQYGNGGHHQTAAADEACRKASNDARKPYTYAGAGETVRQQPAWNGSVAGEAGHGHGAQAQQQQHYYHYSDRQPVHREAAAMDHRYYTAATATADHERY</sequence>
<keyword evidence="2" id="KW-1185">Reference proteome</keyword>
<accession>A0ABC8Z3C1</accession>
<reference evidence="1 2" key="2">
    <citation type="submission" date="2024-10" db="EMBL/GenBank/DDBJ databases">
        <authorList>
            <person name="Ryan C."/>
        </authorList>
    </citation>
    <scope>NUCLEOTIDE SEQUENCE [LARGE SCALE GENOMIC DNA]</scope>
</reference>
<name>A0ABC8Z3C1_9POAL</name>
<protein>
    <submittedName>
        <fullName evidence="1">Uncharacterized protein</fullName>
    </submittedName>
</protein>
<dbReference type="Proteomes" id="UP001497457">
    <property type="component" value="Chromosome 17b"/>
</dbReference>
<dbReference type="AlphaFoldDB" id="A0ABC8Z3C1"/>
<dbReference type="EMBL" id="OZ075127">
    <property type="protein sequence ID" value="CAL4951369.1"/>
    <property type="molecule type" value="Genomic_DNA"/>
</dbReference>
<proteinExistence type="predicted"/>